<organism evidence="3 4">
    <name type="scientific">Heyndrickxia vini</name>
    <dbReference type="NCBI Taxonomy" id="1476025"/>
    <lineage>
        <taxon>Bacteria</taxon>
        <taxon>Bacillati</taxon>
        <taxon>Bacillota</taxon>
        <taxon>Bacilli</taxon>
        <taxon>Bacillales</taxon>
        <taxon>Bacillaceae</taxon>
        <taxon>Heyndrickxia</taxon>
    </lineage>
</organism>
<feature type="coiled-coil region" evidence="1">
    <location>
        <begin position="5"/>
        <end position="32"/>
    </location>
</feature>
<name>A0ABX7E6U8_9BACI</name>
<dbReference type="EMBL" id="CP065425">
    <property type="protein sequence ID" value="QQZ11301.1"/>
    <property type="molecule type" value="Genomic_DNA"/>
</dbReference>
<proteinExistence type="predicted"/>
<keyword evidence="2" id="KW-1133">Transmembrane helix</keyword>
<keyword evidence="4" id="KW-1185">Reference proteome</keyword>
<evidence type="ECO:0000313" key="4">
    <source>
        <dbReference type="Proteomes" id="UP000595691"/>
    </source>
</evidence>
<dbReference type="RefSeq" id="WP_202780568.1">
    <property type="nucleotide sequence ID" value="NZ_CP065425.1"/>
</dbReference>
<keyword evidence="2" id="KW-0472">Membrane</keyword>
<keyword evidence="1" id="KW-0175">Coiled coil</keyword>
<sequence length="62" mass="6950">MTQENEQLKYEIQELRNQVNQLSAQVEILKDQKSRPALSTGLVGQIGGILLGAIVLIGIFWR</sequence>
<gene>
    <name evidence="3" type="ORF">I5776_10620</name>
</gene>
<accession>A0ABX7E6U8</accession>
<evidence type="ECO:0000256" key="1">
    <source>
        <dbReference type="SAM" id="Coils"/>
    </source>
</evidence>
<keyword evidence="2" id="KW-0812">Transmembrane</keyword>
<reference evidence="3 4" key="1">
    <citation type="submission" date="2020-11" db="EMBL/GenBank/DDBJ databases">
        <title>Taxonomic evaluation of the Bacillus sporothermodurans group of bacteria based on whole genome sequences.</title>
        <authorList>
            <person name="Fiedler G."/>
            <person name="Herbstmann A.-D."/>
            <person name="Doll E."/>
            <person name="Wenning M."/>
            <person name="Brinks E."/>
            <person name="Kabisch J."/>
            <person name="Breitenwieser F."/>
            <person name="Lappann M."/>
            <person name="Boehnlein C."/>
            <person name="Franz C."/>
        </authorList>
    </citation>
    <scope>NUCLEOTIDE SEQUENCE [LARGE SCALE GENOMIC DNA]</scope>
    <source>
        <strain evidence="3 4">JCM 19841</strain>
    </source>
</reference>
<evidence type="ECO:0000313" key="3">
    <source>
        <dbReference type="EMBL" id="QQZ11301.1"/>
    </source>
</evidence>
<feature type="transmembrane region" description="Helical" evidence="2">
    <location>
        <begin position="42"/>
        <end position="61"/>
    </location>
</feature>
<evidence type="ECO:0000256" key="2">
    <source>
        <dbReference type="SAM" id="Phobius"/>
    </source>
</evidence>
<protein>
    <submittedName>
        <fullName evidence="3">Uncharacterized protein</fullName>
    </submittedName>
</protein>
<dbReference type="Proteomes" id="UP000595691">
    <property type="component" value="Chromosome"/>
</dbReference>